<organism evidence="6 7">
    <name type="scientific">Anas zonorhyncha</name>
    <name type="common">Eastern spot-billed duck</name>
    <dbReference type="NCBI Taxonomy" id="75864"/>
    <lineage>
        <taxon>Eukaryota</taxon>
        <taxon>Metazoa</taxon>
        <taxon>Chordata</taxon>
        <taxon>Craniata</taxon>
        <taxon>Vertebrata</taxon>
        <taxon>Euteleostomi</taxon>
        <taxon>Archelosauria</taxon>
        <taxon>Archosauria</taxon>
        <taxon>Dinosauria</taxon>
        <taxon>Saurischia</taxon>
        <taxon>Theropoda</taxon>
        <taxon>Coelurosauria</taxon>
        <taxon>Aves</taxon>
        <taxon>Neognathae</taxon>
        <taxon>Galloanserae</taxon>
        <taxon>Anseriformes</taxon>
        <taxon>Anatidae</taxon>
        <taxon>Anatinae</taxon>
        <taxon>Anas</taxon>
    </lineage>
</organism>
<keyword evidence="4" id="KW-0539">Nucleus</keyword>
<dbReference type="Pfam" id="PF03876">
    <property type="entry name" value="SHS2_Rpb7-N"/>
    <property type="match status" value="1"/>
</dbReference>
<protein>
    <recommendedName>
        <fullName evidence="4">DNA-directed RNA polymerase subunit</fullName>
    </recommendedName>
</protein>
<evidence type="ECO:0000256" key="4">
    <source>
        <dbReference type="RuleBase" id="RU369086"/>
    </source>
</evidence>
<evidence type="ECO:0000313" key="6">
    <source>
        <dbReference type="Ensembl" id="ENSAZOP00000004398.1"/>
    </source>
</evidence>
<dbReference type="PANTHER" id="PTHR12709:SF1">
    <property type="entry name" value="DNA-DIRECTED RNA POLYMERASE III SUBUNIT RPC8"/>
    <property type="match status" value="1"/>
</dbReference>
<dbReference type="InterPro" id="IPR005576">
    <property type="entry name" value="Rpb7-like_N"/>
</dbReference>
<accession>A0A8B9ZP15</accession>
<proteinExistence type="predicted"/>
<reference evidence="6" key="1">
    <citation type="submission" date="2025-08" db="UniProtKB">
        <authorList>
            <consortium name="Ensembl"/>
        </authorList>
    </citation>
    <scope>IDENTIFICATION</scope>
</reference>
<dbReference type="GO" id="GO:0006384">
    <property type="term" value="P:transcription initiation at RNA polymerase III promoter"/>
    <property type="evidence" value="ECO:0007669"/>
    <property type="project" value="TreeGrafter"/>
</dbReference>
<evidence type="ECO:0000259" key="5">
    <source>
        <dbReference type="Pfam" id="PF03876"/>
    </source>
</evidence>
<dbReference type="Gene3D" id="3.30.1490.120">
    <property type="entry name" value="RNA polymerase Rpb7-like, N-terminal domain"/>
    <property type="match status" value="1"/>
</dbReference>
<dbReference type="GO" id="GO:0005666">
    <property type="term" value="C:RNA polymerase III complex"/>
    <property type="evidence" value="ECO:0007669"/>
    <property type="project" value="TreeGrafter"/>
</dbReference>
<dbReference type="PANTHER" id="PTHR12709">
    <property type="entry name" value="DNA-DIRECTED RNA POLYMERASE II, III"/>
    <property type="match status" value="1"/>
</dbReference>
<comment type="subcellular location">
    <subcellularLocation>
        <location evidence="1 4">Nucleus</location>
    </subcellularLocation>
</comment>
<dbReference type="SUPFAM" id="SSF88798">
    <property type="entry name" value="N-terminal, heterodimerisation domain of RBP7 (RpoE)"/>
    <property type="match status" value="1"/>
</dbReference>
<keyword evidence="2 4" id="KW-0240">DNA-directed RNA polymerase</keyword>
<reference evidence="6" key="2">
    <citation type="submission" date="2025-09" db="UniProtKB">
        <authorList>
            <consortium name="Ensembl"/>
        </authorList>
    </citation>
    <scope>IDENTIFICATION</scope>
</reference>
<dbReference type="AlphaFoldDB" id="A0A8B9ZP15"/>
<evidence type="ECO:0000256" key="2">
    <source>
        <dbReference type="ARBA" id="ARBA00022478"/>
    </source>
</evidence>
<dbReference type="FunFam" id="3.30.1490.120:FF:000002">
    <property type="entry name" value="DNA-directed RNA polymerase III subunit RPC8"/>
    <property type="match status" value="1"/>
</dbReference>
<keyword evidence="7" id="KW-1185">Reference proteome</keyword>
<evidence type="ECO:0000256" key="3">
    <source>
        <dbReference type="ARBA" id="ARBA00023163"/>
    </source>
</evidence>
<sequence length="245" mass="28005">MFVLVEMTDTVRIPPWQFERQLNESIAEELNKKLANKVVYNVGLCICLYDITKLEDSYIFPGDGASHTKVHFRYVVFHPFLDEILIGEIKSCSQDGVHGELQLRTLGTEELQSTWSCDDFRQRSALCRLDEDMSSLWCCSRRRVLGRLSLAASPAPDGSACSSPSLLSLVCVPKNRQAHLELDWIYFLAPINNIFFKVVVSDRVGLKCLPYSSVKTDEYFLYLKTQQGNIFLRQMINCVLYEVLS</sequence>
<keyword evidence="3 4" id="KW-0804">Transcription</keyword>
<dbReference type="CDD" id="cd04330">
    <property type="entry name" value="RNAP_III_Rpc25_N"/>
    <property type="match status" value="1"/>
</dbReference>
<feature type="domain" description="RNA polymerase Rpb7-like N-terminal" evidence="5">
    <location>
        <begin position="8"/>
        <end position="64"/>
    </location>
</feature>
<evidence type="ECO:0000313" key="7">
    <source>
        <dbReference type="Proteomes" id="UP000694549"/>
    </source>
</evidence>
<dbReference type="InterPro" id="IPR045113">
    <property type="entry name" value="Rpb7-like"/>
</dbReference>
<evidence type="ECO:0000256" key="1">
    <source>
        <dbReference type="ARBA" id="ARBA00004123"/>
    </source>
</evidence>
<dbReference type="InterPro" id="IPR036898">
    <property type="entry name" value="RNA_pol_Rpb7-like_N_sf"/>
</dbReference>
<name>A0A8B9ZP15_9AVES</name>
<dbReference type="Ensembl" id="ENSAZOT00000004683.1">
    <property type="protein sequence ID" value="ENSAZOP00000004398.1"/>
    <property type="gene ID" value="ENSAZOG00000002805.1"/>
</dbReference>
<comment type="function">
    <text evidence="4">DNA-dependent RNA polymerase which catalyzes the transcription of DNA into RNA using the four ribonucleoside triphosphates as substrates.</text>
</comment>
<dbReference type="Proteomes" id="UP000694549">
    <property type="component" value="Unplaced"/>
</dbReference>